<keyword evidence="1" id="KW-0812">Transmembrane</keyword>
<organism evidence="2 3">
    <name type="scientific">Tritrichomonas musculus</name>
    <dbReference type="NCBI Taxonomy" id="1915356"/>
    <lineage>
        <taxon>Eukaryota</taxon>
        <taxon>Metamonada</taxon>
        <taxon>Parabasalia</taxon>
        <taxon>Tritrichomonadida</taxon>
        <taxon>Tritrichomonadidae</taxon>
        <taxon>Tritrichomonas</taxon>
    </lineage>
</organism>
<reference evidence="2 3" key="1">
    <citation type="submission" date="2024-04" db="EMBL/GenBank/DDBJ databases">
        <title>Tritrichomonas musculus Genome.</title>
        <authorList>
            <person name="Alves-Ferreira E."/>
            <person name="Grigg M."/>
            <person name="Lorenzi H."/>
            <person name="Galac M."/>
        </authorList>
    </citation>
    <scope>NUCLEOTIDE SEQUENCE [LARGE SCALE GENOMIC DNA]</scope>
    <source>
        <strain evidence="2 3">EAF2021</strain>
    </source>
</reference>
<comment type="caution">
    <text evidence="2">The sequence shown here is derived from an EMBL/GenBank/DDBJ whole genome shotgun (WGS) entry which is preliminary data.</text>
</comment>
<keyword evidence="1" id="KW-1133">Transmembrane helix</keyword>
<evidence type="ECO:0000313" key="3">
    <source>
        <dbReference type="Proteomes" id="UP001470230"/>
    </source>
</evidence>
<dbReference type="EMBL" id="JAPFFF010000003">
    <property type="protein sequence ID" value="KAK8893419.1"/>
    <property type="molecule type" value="Genomic_DNA"/>
</dbReference>
<accession>A0ABR2KQT9</accession>
<dbReference type="Proteomes" id="UP001470230">
    <property type="component" value="Unassembled WGS sequence"/>
</dbReference>
<evidence type="ECO:0000313" key="2">
    <source>
        <dbReference type="EMBL" id="KAK8893419.1"/>
    </source>
</evidence>
<keyword evidence="3" id="KW-1185">Reference proteome</keyword>
<feature type="transmembrane region" description="Helical" evidence="1">
    <location>
        <begin position="42"/>
        <end position="71"/>
    </location>
</feature>
<feature type="transmembrane region" description="Helical" evidence="1">
    <location>
        <begin position="83"/>
        <end position="101"/>
    </location>
</feature>
<evidence type="ECO:0000256" key="1">
    <source>
        <dbReference type="SAM" id="Phobius"/>
    </source>
</evidence>
<protein>
    <submittedName>
        <fullName evidence="2">Uncharacterized protein</fullName>
    </submittedName>
</protein>
<keyword evidence="1" id="KW-0472">Membrane</keyword>
<sequence length="110" mass="12488">MSKPQKAESKEFVPELNIDAAQPFTQTTKPPTQDFMEMMSTYFIAFSGIGISNSNMFINWIGWFILLSFYINRKRTSGSFSTIGVSLVIYTIMTLFGYYRISSGLGVRPK</sequence>
<proteinExistence type="predicted"/>
<name>A0ABR2KQT9_9EUKA</name>
<gene>
    <name evidence="2" type="ORF">M9Y10_021839</name>
</gene>